<comment type="caution">
    <text evidence="2">The sequence shown here is derived from an EMBL/GenBank/DDBJ whole genome shotgun (WGS) entry which is preliminary data.</text>
</comment>
<feature type="region of interest" description="Disordered" evidence="1">
    <location>
        <begin position="316"/>
        <end position="362"/>
    </location>
</feature>
<proteinExistence type="predicted"/>
<dbReference type="RefSeq" id="XP_069303522.1">
    <property type="nucleotide sequence ID" value="XM_069455640.1"/>
</dbReference>
<feature type="compositionally biased region" description="Acidic residues" evidence="1">
    <location>
        <begin position="344"/>
        <end position="354"/>
    </location>
</feature>
<dbReference type="EMBL" id="JBHGVX010000009">
    <property type="protein sequence ID" value="KAL1792938.1"/>
    <property type="molecule type" value="Genomic_DNA"/>
</dbReference>
<evidence type="ECO:0000313" key="3">
    <source>
        <dbReference type="Proteomes" id="UP001578633"/>
    </source>
</evidence>
<evidence type="ECO:0000313" key="2">
    <source>
        <dbReference type="EMBL" id="KAL1792938.1"/>
    </source>
</evidence>
<organism evidence="2 3">
    <name type="scientific">Alternaria dauci</name>
    <dbReference type="NCBI Taxonomy" id="48095"/>
    <lineage>
        <taxon>Eukaryota</taxon>
        <taxon>Fungi</taxon>
        <taxon>Dikarya</taxon>
        <taxon>Ascomycota</taxon>
        <taxon>Pezizomycotina</taxon>
        <taxon>Dothideomycetes</taxon>
        <taxon>Pleosporomycetidae</taxon>
        <taxon>Pleosporales</taxon>
        <taxon>Pleosporineae</taxon>
        <taxon>Pleosporaceae</taxon>
        <taxon>Alternaria</taxon>
        <taxon>Alternaria sect. Porri</taxon>
    </lineage>
</organism>
<gene>
    <name evidence="2" type="ORF">ACET3X_009445</name>
</gene>
<feature type="compositionally biased region" description="Basic residues" evidence="1">
    <location>
        <begin position="325"/>
        <end position="337"/>
    </location>
</feature>
<feature type="region of interest" description="Disordered" evidence="1">
    <location>
        <begin position="1"/>
        <end position="36"/>
    </location>
</feature>
<accession>A0ABR3U8V5</accession>
<evidence type="ECO:0000256" key="1">
    <source>
        <dbReference type="SAM" id="MobiDB-lite"/>
    </source>
</evidence>
<dbReference type="Proteomes" id="UP001578633">
    <property type="component" value="Chromosome 9"/>
</dbReference>
<keyword evidence="3" id="KW-1185">Reference proteome</keyword>
<protein>
    <submittedName>
        <fullName evidence="2">Uncharacterized protein</fullName>
    </submittedName>
</protein>
<sequence length="362" mass="40823">MFVPRALRLKGVRETPRPKPAKAPSRAAAESDRDDALVEAMQKTSTNSPTYQPEQIEAKVAKPGPRFTTTPVTPEYIGQLAAGIELIFTDYAHQEEERAKWLQDRSRTVDGEDKYIHLTAILQHPNISSLKPEASQVLLQQALRDHPSKILETSSNGYYVRRKPSSYPPKYLPHNSFQVTDNDGLSFWDQRTIYVEPHLRNICPTPAKVAYWLTHHGDLRSKWLPVQAVHTLWNSCAFVVLSGSVMHDDAWQKWRDADKPENWKIMTKVEHTRRTAEYVALLEKQNPRGMRKNKIDESELPAIARPAVLPVAVGIAPVAEQQPAKSKRKRRKPKKSGKPTGGDDAGDDAEDAPDEPSAKRRG</sequence>
<name>A0ABR3U8V5_9PLEO</name>
<reference evidence="2 3" key="1">
    <citation type="submission" date="2024-09" db="EMBL/GenBank/DDBJ databases">
        <title>T2T genomes of carrot and Alternaria dauci and their utility for understanding host-pathogen interaction during carrot leaf blight disease.</title>
        <authorList>
            <person name="Liu W."/>
            <person name="Xu S."/>
            <person name="Ou C."/>
            <person name="Liu X."/>
            <person name="Zhuang F."/>
            <person name="Deng X.W."/>
        </authorList>
    </citation>
    <scope>NUCLEOTIDE SEQUENCE [LARGE SCALE GENOMIC DNA]</scope>
    <source>
        <strain evidence="2 3">A2016</strain>
    </source>
</reference>
<dbReference type="GeneID" id="96089767"/>